<reference evidence="3" key="1">
    <citation type="submission" date="2023-10" db="EMBL/GenBank/DDBJ databases">
        <authorList>
            <person name="Chen Y."/>
            <person name="Shah S."/>
            <person name="Dougan E. K."/>
            <person name="Thang M."/>
            <person name="Chan C."/>
        </authorList>
    </citation>
    <scope>NUCLEOTIDE SEQUENCE [LARGE SCALE GENOMIC DNA]</scope>
</reference>
<dbReference type="SMART" id="SM00577">
    <property type="entry name" value="CPDc"/>
    <property type="match status" value="1"/>
</dbReference>
<organism evidence="3 4">
    <name type="scientific">Prorocentrum cordatum</name>
    <dbReference type="NCBI Taxonomy" id="2364126"/>
    <lineage>
        <taxon>Eukaryota</taxon>
        <taxon>Sar</taxon>
        <taxon>Alveolata</taxon>
        <taxon>Dinophyceae</taxon>
        <taxon>Prorocentrales</taxon>
        <taxon>Prorocentraceae</taxon>
        <taxon>Prorocentrum</taxon>
    </lineage>
</organism>
<dbReference type="Pfam" id="PF03031">
    <property type="entry name" value="NIF"/>
    <property type="match status" value="1"/>
</dbReference>
<evidence type="ECO:0000313" key="4">
    <source>
        <dbReference type="Proteomes" id="UP001189429"/>
    </source>
</evidence>
<dbReference type="InterPro" id="IPR023214">
    <property type="entry name" value="HAD_sf"/>
</dbReference>
<feature type="domain" description="FCP1 homology" evidence="2">
    <location>
        <begin position="41"/>
        <end position="194"/>
    </location>
</feature>
<dbReference type="EMBL" id="CAUYUJ010019838">
    <property type="protein sequence ID" value="CAK0894039.1"/>
    <property type="molecule type" value="Genomic_DNA"/>
</dbReference>
<dbReference type="InterPro" id="IPR004274">
    <property type="entry name" value="FCP1_dom"/>
</dbReference>
<accession>A0ABN9X3X3</accession>
<feature type="region of interest" description="Disordered" evidence="1">
    <location>
        <begin position="165"/>
        <end position="245"/>
    </location>
</feature>
<sequence>MRRATASRLLRGRACAPDARQRLHRACLGHRRGLAQESGVQPLVLLLDLDETLLRPRIPQVHKYDLASVDLSITIPVNDGVHCDLSLRPGLARFFEWIRERRRAGRLEGPWLFAQGHSAYVTAVLAELDPEKDIFSDRVLSKDDACTPTKTPWVLKDLTKVACSGGGGASSLEDGPGGQQHDVLHPAPRKHPDGARLARGRRRRRGAGARVPGARWPDGTGARGRRVWPAGGLRRAPRADHAEVP</sequence>
<evidence type="ECO:0000313" key="3">
    <source>
        <dbReference type="EMBL" id="CAK0894039.1"/>
    </source>
</evidence>
<dbReference type="Proteomes" id="UP001189429">
    <property type="component" value="Unassembled WGS sequence"/>
</dbReference>
<keyword evidence="4" id="KW-1185">Reference proteome</keyword>
<evidence type="ECO:0000256" key="1">
    <source>
        <dbReference type="SAM" id="MobiDB-lite"/>
    </source>
</evidence>
<proteinExistence type="predicted"/>
<dbReference type="SUPFAM" id="SSF56784">
    <property type="entry name" value="HAD-like"/>
    <property type="match status" value="1"/>
</dbReference>
<evidence type="ECO:0000259" key="2">
    <source>
        <dbReference type="SMART" id="SM00577"/>
    </source>
</evidence>
<comment type="caution">
    <text evidence="3">The sequence shown here is derived from an EMBL/GenBank/DDBJ whole genome shotgun (WGS) entry which is preliminary data.</text>
</comment>
<dbReference type="InterPro" id="IPR036412">
    <property type="entry name" value="HAD-like_sf"/>
</dbReference>
<protein>
    <recommendedName>
        <fullName evidence="2">FCP1 homology domain-containing protein</fullName>
    </recommendedName>
</protein>
<feature type="compositionally biased region" description="Basic residues" evidence="1">
    <location>
        <begin position="198"/>
        <end position="207"/>
    </location>
</feature>
<dbReference type="Gene3D" id="3.40.50.1000">
    <property type="entry name" value="HAD superfamily/HAD-like"/>
    <property type="match status" value="1"/>
</dbReference>
<name>A0ABN9X3X3_9DINO</name>
<gene>
    <name evidence="3" type="ORF">PCOR1329_LOCUS73189</name>
</gene>